<comment type="caution">
    <text evidence="2">The sequence shown here is derived from an EMBL/GenBank/DDBJ whole genome shotgun (WGS) entry which is preliminary data.</text>
</comment>
<reference evidence="2" key="1">
    <citation type="submission" date="2020-10" db="EMBL/GenBank/DDBJ databases">
        <authorList>
            <person name="Gilroy R."/>
        </authorList>
    </citation>
    <scope>NUCLEOTIDE SEQUENCE</scope>
    <source>
        <strain evidence="2">ChiBcec6-7307</strain>
    </source>
</reference>
<dbReference type="PROSITE" id="PS51257">
    <property type="entry name" value="PROKAR_LIPOPROTEIN"/>
    <property type="match status" value="1"/>
</dbReference>
<evidence type="ECO:0000256" key="1">
    <source>
        <dbReference type="SAM" id="Phobius"/>
    </source>
</evidence>
<keyword evidence="1" id="KW-0812">Transmembrane</keyword>
<dbReference type="InterPro" id="IPR032820">
    <property type="entry name" value="ATPase_put"/>
</dbReference>
<sequence>MAGKWPEIMKHVSLLTQLGLSLTVPPVLCLLVCSCLADRYGLGSWVYVPGFILGFGSSCVTAWKLYRAQMKKEKKKEKERVSFNRHI</sequence>
<evidence type="ECO:0000313" key="2">
    <source>
        <dbReference type="EMBL" id="HIV23401.1"/>
    </source>
</evidence>
<keyword evidence="1" id="KW-0472">Membrane</keyword>
<dbReference type="AlphaFoldDB" id="A0A9D1NYY8"/>
<accession>A0A9D1NYY8</accession>
<dbReference type="EMBL" id="DVOS01000047">
    <property type="protein sequence ID" value="HIV23401.1"/>
    <property type="molecule type" value="Genomic_DNA"/>
</dbReference>
<feature type="transmembrane region" description="Helical" evidence="1">
    <location>
        <begin position="45"/>
        <end position="66"/>
    </location>
</feature>
<evidence type="ECO:0000313" key="3">
    <source>
        <dbReference type="Proteomes" id="UP000886889"/>
    </source>
</evidence>
<protein>
    <submittedName>
        <fullName evidence="2">AtpZ/AtpI family protein</fullName>
    </submittedName>
</protein>
<dbReference type="Pfam" id="PF09527">
    <property type="entry name" value="ATPase_gene1"/>
    <property type="match status" value="1"/>
</dbReference>
<proteinExistence type="predicted"/>
<keyword evidence="1" id="KW-1133">Transmembrane helix</keyword>
<reference evidence="2" key="2">
    <citation type="journal article" date="2021" name="PeerJ">
        <title>Extensive microbial diversity within the chicken gut microbiome revealed by metagenomics and culture.</title>
        <authorList>
            <person name="Gilroy R."/>
            <person name="Ravi A."/>
            <person name="Getino M."/>
            <person name="Pursley I."/>
            <person name="Horton D.L."/>
            <person name="Alikhan N.F."/>
            <person name="Baker D."/>
            <person name="Gharbi K."/>
            <person name="Hall N."/>
            <person name="Watson M."/>
            <person name="Adriaenssens E.M."/>
            <person name="Foster-Nyarko E."/>
            <person name="Jarju S."/>
            <person name="Secka A."/>
            <person name="Antonio M."/>
            <person name="Oren A."/>
            <person name="Chaudhuri R.R."/>
            <person name="La Ragione R."/>
            <person name="Hildebrand F."/>
            <person name="Pallen M.J."/>
        </authorList>
    </citation>
    <scope>NUCLEOTIDE SEQUENCE</scope>
    <source>
        <strain evidence="2">ChiBcec6-7307</strain>
    </source>
</reference>
<dbReference type="Proteomes" id="UP000886889">
    <property type="component" value="Unassembled WGS sequence"/>
</dbReference>
<organism evidence="2 3">
    <name type="scientific">Candidatus Merdiplasma excrementigallinarum</name>
    <dbReference type="NCBI Taxonomy" id="2840864"/>
    <lineage>
        <taxon>Bacteria</taxon>
        <taxon>Bacillati</taxon>
        <taxon>Bacillota</taxon>
        <taxon>Clostridia</taxon>
        <taxon>Lachnospirales</taxon>
        <taxon>Lachnospiraceae</taxon>
        <taxon>Lachnospiraceae incertae sedis</taxon>
        <taxon>Candidatus Merdiplasma</taxon>
    </lineage>
</organism>
<gene>
    <name evidence="2" type="ORF">IAC80_05630</name>
</gene>
<name>A0A9D1NYY8_9FIRM</name>